<dbReference type="SUPFAM" id="SSF109604">
    <property type="entry name" value="HD-domain/PDEase-like"/>
    <property type="match status" value="1"/>
</dbReference>
<proteinExistence type="predicted"/>
<dbReference type="Gene3D" id="1.10.3210.10">
    <property type="entry name" value="Hypothetical protein af1432"/>
    <property type="match status" value="1"/>
</dbReference>
<evidence type="ECO:0000313" key="4">
    <source>
        <dbReference type="Proteomes" id="UP001642409"/>
    </source>
</evidence>
<organism evidence="2">
    <name type="scientific">Hexamita inflata</name>
    <dbReference type="NCBI Taxonomy" id="28002"/>
    <lineage>
        <taxon>Eukaryota</taxon>
        <taxon>Metamonada</taxon>
        <taxon>Diplomonadida</taxon>
        <taxon>Hexamitidae</taxon>
        <taxon>Hexamitinae</taxon>
        <taxon>Hexamita</taxon>
    </lineage>
</organism>
<dbReference type="PROSITE" id="PS51831">
    <property type="entry name" value="HD"/>
    <property type="match status" value="1"/>
</dbReference>
<reference evidence="2" key="1">
    <citation type="submission" date="2023-06" db="EMBL/GenBank/DDBJ databases">
        <authorList>
            <person name="Kurt Z."/>
        </authorList>
    </citation>
    <scope>NUCLEOTIDE SEQUENCE</scope>
</reference>
<dbReference type="GO" id="GO:0008832">
    <property type="term" value="F:dGTPase activity"/>
    <property type="evidence" value="ECO:0007669"/>
    <property type="project" value="TreeGrafter"/>
</dbReference>
<dbReference type="EMBL" id="CAXDID020000075">
    <property type="protein sequence ID" value="CAL6015991.1"/>
    <property type="molecule type" value="Genomic_DNA"/>
</dbReference>
<comment type="caution">
    <text evidence="2">The sequence shown here is derived from an EMBL/GenBank/DDBJ whole genome shotgun (WGS) entry which is preliminary data.</text>
</comment>
<keyword evidence="4" id="KW-1185">Reference proteome</keyword>
<dbReference type="EMBL" id="CATOUU010000687">
    <property type="protein sequence ID" value="CAI9941111.1"/>
    <property type="molecule type" value="Genomic_DNA"/>
</dbReference>
<reference evidence="3 4" key="2">
    <citation type="submission" date="2024-07" db="EMBL/GenBank/DDBJ databases">
        <authorList>
            <person name="Akdeniz Z."/>
        </authorList>
    </citation>
    <scope>NUCLEOTIDE SEQUENCE [LARGE SCALE GENOMIC DNA]</scope>
</reference>
<gene>
    <name evidence="3" type="ORF">HINF_LOCUS25292</name>
    <name evidence="2" type="ORF">HINF_LOCUS28756</name>
</gene>
<dbReference type="PANTHER" id="PTHR11373:SF4">
    <property type="entry name" value="DEOXYNUCLEOSIDE TRIPHOSPHATE TRIPHOSPHOHYDROLASE SAMHD1"/>
    <property type="match status" value="1"/>
</dbReference>
<evidence type="ECO:0000313" key="2">
    <source>
        <dbReference type="EMBL" id="CAI9941111.1"/>
    </source>
</evidence>
<feature type="domain" description="HD" evidence="1">
    <location>
        <begin position="51"/>
        <end position="188"/>
    </location>
</feature>
<accession>A0AA86U6H8</accession>
<dbReference type="InterPro" id="IPR006674">
    <property type="entry name" value="HD_domain"/>
</dbReference>
<evidence type="ECO:0000259" key="1">
    <source>
        <dbReference type="PROSITE" id="PS51831"/>
    </source>
</evidence>
<dbReference type="GO" id="GO:0005634">
    <property type="term" value="C:nucleus"/>
    <property type="evidence" value="ECO:0007669"/>
    <property type="project" value="TreeGrafter"/>
</dbReference>
<dbReference type="SMART" id="SM00471">
    <property type="entry name" value="HDc"/>
    <property type="match status" value="1"/>
</dbReference>
<sequence>MVKNFQDPIYGPIAIEDEIIKIINTIQFQRLRRLKQNGNAFMVYASATHTRFEHCIGVYHLTNQLLKSLQREVDTFISDSAQREQYVHATLLVRIAAVCHDIGHGAFSHLFENVLERINIHISHEEIGQKIVTRLLQELNYTQNDIDTVNQLIGGEQPDQPIFKRFAFLSQIVSNSVSSLDTDKLDYLVRDTNAVHLAISVNAERILQNFHLFELEGIIFPCFENNVRFEVDEAFHARYALHKQLYQHAKVVSADQNCLEILLLASKLQLVDFQAAIDMLDSQQPDWFDLYDEIDDNMVETVHKMVKRLPVENQSTDMQNLKAAIQRYKTHSLYPSVYRAYISSEFFSMNSSQLRQNILDQINKNDVFIAVKEIHFGMKELNPSNYLAFRHQNKVQIPKLMLQKLNLNPETISYNKNLIKIIQTPLSSLTTPNMFREYAIFVYCKKEKNFVDRNELKELALMSRKAISSQLKSQINIQLNGDIEVMEQYVYE</sequence>
<dbReference type="Proteomes" id="UP001642409">
    <property type="component" value="Unassembled WGS sequence"/>
</dbReference>
<name>A0AA86U6H8_9EUKA</name>
<protein>
    <submittedName>
        <fullName evidence="2">dGTP triphosphohydrolase</fullName>
    </submittedName>
    <submittedName>
        <fullName evidence="3">dGTP_triphosphohydrolase</fullName>
    </submittedName>
</protein>
<dbReference type="GO" id="GO:0006203">
    <property type="term" value="P:dGTP catabolic process"/>
    <property type="evidence" value="ECO:0007669"/>
    <property type="project" value="TreeGrafter"/>
</dbReference>
<dbReference type="InterPro" id="IPR050135">
    <property type="entry name" value="dGTPase-like"/>
</dbReference>
<dbReference type="Pfam" id="PF01966">
    <property type="entry name" value="HD"/>
    <property type="match status" value="1"/>
</dbReference>
<evidence type="ECO:0000313" key="3">
    <source>
        <dbReference type="EMBL" id="CAL6015991.1"/>
    </source>
</evidence>
<dbReference type="InterPro" id="IPR003607">
    <property type="entry name" value="HD/PDEase_dom"/>
</dbReference>
<dbReference type="Gene3D" id="3.30.70.2760">
    <property type="match status" value="1"/>
</dbReference>
<dbReference type="AlphaFoldDB" id="A0AA86U6H8"/>
<dbReference type="CDD" id="cd00077">
    <property type="entry name" value="HDc"/>
    <property type="match status" value="1"/>
</dbReference>
<dbReference type="PANTHER" id="PTHR11373">
    <property type="entry name" value="DEOXYNUCLEOSIDE TRIPHOSPHATE TRIPHOSPHOHYDROLASE"/>
    <property type="match status" value="1"/>
</dbReference>